<accession>A0A9P8TQA2</accession>
<comment type="caution">
    <text evidence="1">The sequence shown here is derived from an EMBL/GenBank/DDBJ whole genome shotgun (WGS) entry which is preliminary data.</text>
</comment>
<organism evidence="1 2">
    <name type="scientific">Wickerhamomyces pijperi</name>
    <name type="common">Yeast</name>
    <name type="synonym">Pichia pijperi</name>
    <dbReference type="NCBI Taxonomy" id="599730"/>
    <lineage>
        <taxon>Eukaryota</taxon>
        <taxon>Fungi</taxon>
        <taxon>Dikarya</taxon>
        <taxon>Ascomycota</taxon>
        <taxon>Saccharomycotina</taxon>
        <taxon>Saccharomycetes</taxon>
        <taxon>Phaffomycetales</taxon>
        <taxon>Wickerhamomycetaceae</taxon>
        <taxon>Wickerhamomyces</taxon>
    </lineage>
</organism>
<reference evidence="1" key="2">
    <citation type="submission" date="2021-01" db="EMBL/GenBank/DDBJ databases">
        <authorList>
            <person name="Schikora-Tamarit M.A."/>
        </authorList>
    </citation>
    <scope>NUCLEOTIDE SEQUENCE</scope>
    <source>
        <strain evidence="1">CBS2887</strain>
    </source>
</reference>
<dbReference type="Proteomes" id="UP000774326">
    <property type="component" value="Unassembled WGS sequence"/>
</dbReference>
<protein>
    <submittedName>
        <fullName evidence="1">Uncharacterized protein</fullName>
    </submittedName>
</protein>
<dbReference type="AlphaFoldDB" id="A0A9P8TQA2"/>
<evidence type="ECO:0000313" key="1">
    <source>
        <dbReference type="EMBL" id="KAH3687095.1"/>
    </source>
</evidence>
<reference evidence="1" key="1">
    <citation type="journal article" date="2021" name="Open Biol.">
        <title>Shared evolutionary footprints suggest mitochondrial oxidative damage underlies multiple complex I losses in fungi.</title>
        <authorList>
            <person name="Schikora-Tamarit M.A."/>
            <person name="Marcet-Houben M."/>
            <person name="Nosek J."/>
            <person name="Gabaldon T."/>
        </authorList>
    </citation>
    <scope>NUCLEOTIDE SEQUENCE</scope>
    <source>
        <strain evidence="1">CBS2887</strain>
    </source>
</reference>
<gene>
    <name evidence="1" type="ORF">WICPIJ_001924</name>
</gene>
<name>A0A9P8TQA2_WICPI</name>
<keyword evidence="2" id="KW-1185">Reference proteome</keyword>
<proteinExistence type="predicted"/>
<dbReference type="EMBL" id="JAEUBG010001010">
    <property type="protein sequence ID" value="KAH3687095.1"/>
    <property type="molecule type" value="Genomic_DNA"/>
</dbReference>
<evidence type="ECO:0000313" key="2">
    <source>
        <dbReference type="Proteomes" id="UP000774326"/>
    </source>
</evidence>
<sequence>MVGLLMSLVKLGTVQRELEPQRVRLGLELIDGIAYEKASKILTLVMKSCSSEVRRLKSRECWISEMVRFLLDFLISTVGVLLCEDECCKELAVCLEPLVIPYLCRFAALCNLSFSNF</sequence>